<dbReference type="PANTHER" id="PTHR30024">
    <property type="entry name" value="ALIPHATIC SULFONATES-BINDING PROTEIN-RELATED"/>
    <property type="match status" value="1"/>
</dbReference>
<dbReference type="EMBL" id="FOEF01000007">
    <property type="protein sequence ID" value="SEP37779.1"/>
    <property type="molecule type" value="Genomic_DNA"/>
</dbReference>
<dbReference type="Pfam" id="PF09084">
    <property type="entry name" value="NMT1"/>
    <property type="match status" value="1"/>
</dbReference>
<evidence type="ECO:0000313" key="6">
    <source>
        <dbReference type="EMBL" id="SEP37779.1"/>
    </source>
</evidence>
<dbReference type="AlphaFoldDB" id="A0A1H8XD78"/>
<comment type="subcellular location">
    <subcellularLocation>
        <location evidence="1">Periplasm</location>
    </subcellularLocation>
</comment>
<dbReference type="STRING" id="394193.SAMN04489732_10763"/>
<evidence type="ECO:0000256" key="2">
    <source>
        <dbReference type="ARBA" id="ARBA00010742"/>
    </source>
</evidence>
<protein>
    <submittedName>
        <fullName evidence="6">ABC-type nitrate/sulfonate/bicarbonate transport system, substrate-binding protein</fullName>
    </submittedName>
</protein>
<dbReference type="Proteomes" id="UP000198582">
    <property type="component" value="Unassembled WGS sequence"/>
</dbReference>
<dbReference type="OrthoDB" id="4445760at2"/>
<name>A0A1H8XD78_9PSEU</name>
<evidence type="ECO:0000313" key="7">
    <source>
        <dbReference type="Proteomes" id="UP000198582"/>
    </source>
</evidence>
<gene>
    <name evidence="6" type="ORF">SAMN04489732_10763</name>
</gene>
<evidence type="ECO:0000256" key="3">
    <source>
        <dbReference type="ARBA" id="ARBA00022729"/>
    </source>
</evidence>
<dbReference type="PANTHER" id="PTHR30024:SF47">
    <property type="entry name" value="TAURINE-BINDING PERIPLASMIC PROTEIN"/>
    <property type="match status" value="1"/>
</dbReference>
<feature type="signal peptide" evidence="4">
    <location>
        <begin position="1"/>
        <end position="36"/>
    </location>
</feature>
<accession>A0A1H8XD78</accession>
<reference evidence="6 7" key="1">
    <citation type="submission" date="2016-10" db="EMBL/GenBank/DDBJ databases">
        <authorList>
            <person name="de Groot N.N."/>
        </authorList>
    </citation>
    <scope>NUCLEOTIDE SEQUENCE [LARGE SCALE GENOMIC DNA]</scope>
    <source>
        <strain evidence="6 7">DSM 44993</strain>
    </source>
</reference>
<feature type="chain" id="PRO_5011737971" evidence="4">
    <location>
        <begin position="37"/>
        <end position="371"/>
    </location>
</feature>
<evidence type="ECO:0000259" key="5">
    <source>
        <dbReference type="Pfam" id="PF09084"/>
    </source>
</evidence>
<sequence length="371" mass="39224">MRVFDSAFADTRASRRTVLRMAGASLLAAGAGSVLAACGDSPGSATTGDAKGAAAKPTPFHVATAPGDNYFIDAVNLDQKQYGKYNLQVPKFLYPSSGVQGMQLQTAGQIDGQMQDTLLTMATFAHSRPGERPIVIGMRIPETTYSIVVDKGAWPAASASFKEKMAALKGKTIGVTAIGAGADKQLRLALHQAGLTDSDVVPLAVGQTTPAIAQMNAGKIDAYVGITYATARLMAAQTGGRVLIDFTEPGLPDLLSKQQVDVLITREDYAKSDPDACQAWLAAQWAAKDWILANRDQAADLLDTGSFDGKGLDVSKQYIQHFADAVVPKLQPQWKVTKEAIDLMIKVAEQTGTVSAGQVTYEALVADFARA</sequence>
<dbReference type="InterPro" id="IPR015168">
    <property type="entry name" value="SsuA/THI5"/>
</dbReference>
<feature type="domain" description="SsuA/THI5-like" evidence="5">
    <location>
        <begin position="164"/>
        <end position="298"/>
    </location>
</feature>
<proteinExistence type="inferred from homology"/>
<dbReference type="Gene3D" id="3.40.190.10">
    <property type="entry name" value="Periplasmic binding protein-like II"/>
    <property type="match status" value="2"/>
</dbReference>
<evidence type="ECO:0000256" key="4">
    <source>
        <dbReference type="SAM" id="SignalP"/>
    </source>
</evidence>
<dbReference type="RefSeq" id="WP_091617993.1">
    <property type="nucleotide sequence ID" value="NZ_FOEF01000007.1"/>
</dbReference>
<comment type="similarity">
    <text evidence="2">Belongs to the bacterial solute-binding protein SsuA/TauA family.</text>
</comment>
<evidence type="ECO:0000256" key="1">
    <source>
        <dbReference type="ARBA" id="ARBA00004418"/>
    </source>
</evidence>
<keyword evidence="7" id="KW-1185">Reference proteome</keyword>
<dbReference type="GO" id="GO:0042597">
    <property type="term" value="C:periplasmic space"/>
    <property type="evidence" value="ECO:0007669"/>
    <property type="project" value="UniProtKB-SubCell"/>
</dbReference>
<keyword evidence="3 4" id="KW-0732">Signal</keyword>
<dbReference type="SUPFAM" id="SSF53850">
    <property type="entry name" value="Periplasmic binding protein-like II"/>
    <property type="match status" value="1"/>
</dbReference>
<organism evidence="6 7">
    <name type="scientific">Amycolatopsis saalfeldensis</name>
    <dbReference type="NCBI Taxonomy" id="394193"/>
    <lineage>
        <taxon>Bacteria</taxon>
        <taxon>Bacillati</taxon>
        <taxon>Actinomycetota</taxon>
        <taxon>Actinomycetes</taxon>
        <taxon>Pseudonocardiales</taxon>
        <taxon>Pseudonocardiaceae</taxon>
        <taxon>Amycolatopsis</taxon>
    </lineage>
</organism>